<keyword evidence="2" id="KW-1185">Reference proteome</keyword>
<name>A0AAV9UZH8_9PEZI</name>
<evidence type="ECO:0000313" key="1">
    <source>
        <dbReference type="EMBL" id="KAK6353047.1"/>
    </source>
</evidence>
<accession>A0AAV9UZH8</accession>
<dbReference type="AlphaFoldDB" id="A0AAV9UZH8"/>
<evidence type="ECO:0000313" key="2">
    <source>
        <dbReference type="Proteomes" id="UP001375240"/>
    </source>
</evidence>
<proteinExistence type="predicted"/>
<protein>
    <submittedName>
        <fullName evidence="1">Uncharacterized protein</fullName>
    </submittedName>
</protein>
<gene>
    <name evidence="1" type="ORF">TWF696_005038</name>
</gene>
<comment type="caution">
    <text evidence="1">The sequence shown here is derived from an EMBL/GenBank/DDBJ whole genome shotgun (WGS) entry which is preliminary data.</text>
</comment>
<sequence length="88" mass="9541">MSLTGVQFVDEAGLYNQDCRPVMGLPVAKAFVDASSLHTGKWPSAALSIFQTPKEPYVGLGLMNHLYSRLSKVQLQSSITRLASLQSS</sequence>
<dbReference type="EMBL" id="JAVHNQ010000003">
    <property type="protein sequence ID" value="KAK6353047.1"/>
    <property type="molecule type" value="Genomic_DNA"/>
</dbReference>
<reference evidence="1 2" key="1">
    <citation type="submission" date="2019-10" db="EMBL/GenBank/DDBJ databases">
        <authorList>
            <person name="Palmer J.M."/>
        </authorList>
    </citation>
    <scope>NUCLEOTIDE SEQUENCE [LARGE SCALE GENOMIC DNA]</scope>
    <source>
        <strain evidence="1 2">TWF696</strain>
    </source>
</reference>
<organism evidence="1 2">
    <name type="scientific">Orbilia brochopaga</name>
    <dbReference type="NCBI Taxonomy" id="3140254"/>
    <lineage>
        <taxon>Eukaryota</taxon>
        <taxon>Fungi</taxon>
        <taxon>Dikarya</taxon>
        <taxon>Ascomycota</taxon>
        <taxon>Pezizomycotina</taxon>
        <taxon>Orbiliomycetes</taxon>
        <taxon>Orbiliales</taxon>
        <taxon>Orbiliaceae</taxon>
        <taxon>Orbilia</taxon>
    </lineage>
</organism>
<dbReference type="Proteomes" id="UP001375240">
    <property type="component" value="Unassembled WGS sequence"/>
</dbReference>